<dbReference type="RefSeq" id="WP_023359130.1">
    <property type="nucleotide sequence ID" value="NC_022657.1"/>
</dbReference>
<gene>
    <name evidence="1" type="ORF">AFR_06550</name>
</gene>
<protein>
    <submittedName>
        <fullName evidence="1">Uncharacterized protein</fullName>
    </submittedName>
</protein>
<dbReference type="EMBL" id="CP006272">
    <property type="protein sequence ID" value="AGZ39599.1"/>
    <property type="molecule type" value="Genomic_DNA"/>
</dbReference>
<dbReference type="KEGG" id="afs:AFR_06550"/>
<accession>U5VRY9</accession>
<organism evidence="1 2">
    <name type="scientific">Actinoplanes friuliensis DSM 7358</name>
    <dbReference type="NCBI Taxonomy" id="1246995"/>
    <lineage>
        <taxon>Bacteria</taxon>
        <taxon>Bacillati</taxon>
        <taxon>Actinomycetota</taxon>
        <taxon>Actinomycetes</taxon>
        <taxon>Micromonosporales</taxon>
        <taxon>Micromonosporaceae</taxon>
        <taxon>Actinoplanes</taxon>
    </lineage>
</organism>
<dbReference type="Proteomes" id="UP000017746">
    <property type="component" value="Chromosome"/>
</dbReference>
<sequence>MTPLLAATSLIAGYALLCWVLPFGRCWRCRKTGSHPRLITRKLTTCRRCKGAGLRLRHGRAAFNYLARIHADAASAKNSGTR</sequence>
<keyword evidence="2" id="KW-1185">Reference proteome</keyword>
<evidence type="ECO:0000313" key="1">
    <source>
        <dbReference type="EMBL" id="AGZ39599.1"/>
    </source>
</evidence>
<name>U5VRY9_9ACTN</name>
<dbReference type="STRING" id="1246995.AFR_06550"/>
<dbReference type="HOGENOM" id="CLU_191581_0_0_11"/>
<evidence type="ECO:0000313" key="2">
    <source>
        <dbReference type="Proteomes" id="UP000017746"/>
    </source>
</evidence>
<proteinExistence type="predicted"/>
<dbReference type="PATRIC" id="fig|1246995.3.peg.1328"/>
<dbReference type="AlphaFoldDB" id="U5VRY9"/>
<dbReference type="eggNOG" id="ENOG5030HZT">
    <property type="taxonomic scope" value="Bacteria"/>
</dbReference>
<dbReference type="OrthoDB" id="3398186at2"/>
<reference evidence="1 2" key="1">
    <citation type="journal article" date="2014" name="J. Biotechnol.">
        <title>Complete genome sequence of the actinobacterium Actinoplanes friuliensis HAG 010964, producer of the lipopeptide antibiotic friulimycin.</title>
        <authorList>
            <person name="Ruckert C."/>
            <person name="Szczepanowski R."/>
            <person name="Albersmeier A."/>
            <person name="Goesmann A."/>
            <person name="Fischer N."/>
            <person name="Steinkamper A."/>
            <person name="Puhler A."/>
            <person name="Biener R."/>
            <person name="Schwartz D."/>
            <person name="Kalinowski J."/>
        </authorList>
    </citation>
    <scope>NUCLEOTIDE SEQUENCE [LARGE SCALE GENOMIC DNA]</scope>
    <source>
        <strain evidence="1 2">DSM 7358</strain>
    </source>
</reference>